<dbReference type="Proteomes" id="UP001550628">
    <property type="component" value="Unassembled WGS sequence"/>
</dbReference>
<dbReference type="PANTHER" id="PTHR42879">
    <property type="entry name" value="3-OXOACYL-(ACYL-CARRIER-PROTEIN) REDUCTASE"/>
    <property type="match status" value="1"/>
</dbReference>
<dbReference type="GeneID" id="96242165"/>
<evidence type="ECO:0000256" key="3">
    <source>
        <dbReference type="ARBA" id="ARBA00022512"/>
    </source>
</evidence>
<evidence type="ECO:0000256" key="2">
    <source>
        <dbReference type="ARBA" id="ARBA00006484"/>
    </source>
</evidence>
<organism evidence="7 8">
    <name type="scientific">Nocardia rhamnosiphila</name>
    <dbReference type="NCBI Taxonomy" id="426716"/>
    <lineage>
        <taxon>Bacteria</taxon>
        <taxon>Bacillati</taxon>
        <taxon>Actinomycetota</taxon>
        <taxon>Actinomycetes</taxon>
        <taxon>Mycobacteriales</taxon>
        <taxon>Nocardiaceae</taxon>
        <taxon>Nocardia</taxon>
    </lineage>
</organism>
<sequence length="266" mass="27179">MKSPANRPQPLADPARSVPAGRVAVVTGGASGMGLSVSRSLAERGDRVAILDLDGAGAQRAAAELNTSGAAAMACEVDVSDRAAVDEALRKVRAEWGPVQVLVTSAGVFAFEPFTEISAESWRRVIDVNLNGTFHCVQAVVGDMVAAGWGRIVTISSSSAQRGSPKMVHYTASKGAVIAMTKALAREYAACGITVNTIPPSGIDTPMARGSQAAGHLPDNATMARAIPVGYLGTGADIAAACVFLCSEEARFITGQVLGVNGGSVI</sequence>
<dbReference type="InterPro" id="IPR057326">
    <property type="entry name" value="KR_dom"/>
</dbReference>
<dbReference type="PRINTS" id="PR00080">
    <property type="entry name" value="SDRFAMILY"/>
</dbReference>
<dbReference type="PANTHER" id="PTHR42879:SF2">
    <property type="entry name" value="3-OXOACYL-[ACYL-CARRIER-PROTEIN] REDUCTASE FABG"/>
    <property type="match status" value="1"/>
</dbReference>
<comment type="catalytic activity">
    <reaction evidence="5">
        <text>a (3R)-hydroxyacyl-[ACP] + NADP(+) = a 3-oxoacyl-[ACP] + NADPH + H(+)</text>
        <dbReference type="Rhea" id="RHEA:17397"/>
        <dbReference type="Rhea" id="RHEA-COMP:9916"/>
        <dbReference type="Rhea" id="RHEA-COMP:9945"/>
        <dbReference type="ChEBI" id="CHEBI:15378"/>
        <dbReference type="ChEBI" id="CHEBI:57783"/>
        <dbReference type="ChEBI" id="CHEBI:58349"/>
        <dbReference type="ChEBI" id="CHEBI:78776"/>
        <dbReference type="ChEBI" id="CHEBI:78827"/>
        <dbReference type="EC" id="1.1.1.100"/>
    </reaction>
    <physiologicalReaction direction="right-to-left" evidence="5">
        <dbReference type="Rhea" id="RHEA:17399"/>
    </physiologicalReaction>
</comment>
<comment type="caution">
    <text evidence="7">The sequence shown here is derived from an EMBL/GenBank/DDBJ whole genome shotgun (WGS) entry which is preliminary data.</text>
</comment>
<accession>A0ABV2WLD6</accession>
<feature type="domain" description="Ketoreductase" evidence="6">
    <location>
        <begin position="22"/>
        <end position="201"/>
    </location>
</feature>
<name>A0ABV2WLD6_9NOCA</name>
<comment type="subcellular location">
    <subcellularLocation>
        <location evidence="1">Secreted</location>
        <location evidence="1">Cell wall</location>
    </subcellularLocation>
</comment>
<keyword evidence="3" id="KW-0964">Secreted</keyword>
<evidence type="ECO:0000313" key="8">
    <source>
        <dbReference type="Proteomes" id="UP001550628"/>
    </source>
</evidence>
<keyword evidence="3" id="KW-0134">Cell wall</keyword>
<gene>
    <name evidence="7" type="ORF">ABZ510_07520</name>
</gene>
<proteinExistence type="inferred from homology"/>
<dbReference type="SMART" id="SM00822">
    <property type="entry name" value="PKS_KR"/>
    <property type="match status" value="1"/>
</dbReference>
<evidence type="ECO:0000256" key="4">
    <source>
        <dbReference type="ARBA" id="ARBA00040781"/>
    </source>
</evidence>
<dbReference type="InterPro" id="IPR020904">
    <property type="entry name" value="Sc_DH/Rdtase_CS"/>
</dbReference>
<evidence type="ECO:0000313" key="7">
    <source>
        <dbReference type="EMBL" id="MEU1951696.1"/>
    </source>
</evidence>
<dbReference type="InterPro" id="IPR002347">
    <property type="entry name" value="SDR_fam"/>
</dbReference>
<dbReference type="InterPro" id="IPR050259">
    <property type="entry name" value="SDR"/>
</dbReference>
<dbReference type="InterPro" id="IPR036291">
    <property type="entry name" value="NAD(P)-bd_dom_sf"/>
</dbReference>
<evidence type="ECO:0000259" key="6">
    <source>
        <dbReference type="SMART" id="SM00822"/>
    </source>
</evidence>
<comment type="similarity">
    <text evidence="2">Belongs to the short-chain dehydrogenases/reductases (SDR) family.</text>
</comment>
<dbReference type="Pfam" id="PF13561">
    <property type="entry name" value="adh_short_C2"/>
    <property type="match status" value="1"/>
</dbReference>
<evidence type="ECO:0000256" key="1">
    <source>
        <dbReference type="ARBA" id="ARBA00004191"/>
    </source>
</evidence>
<dbReference type="Gene3D" id="3.40.50.720">
    <property type="entry name" value="NAD(P)-binding Rossmann-like Domain"/>
    <property type="match status" value="1"/>
</dbReference>
<protein>
    <recommendedName>
        <fullName evidence="4">3-oxoacyl-[acyl-carrier-protein] reductase MabA</fullName>
    </recommendedName>
</protein>
<dbReference type="PROSITE" id="PS00061">
    <property type="entry name" value="ADH_SHORT"/>
    <property type="match status" value="1"/>
</dbReference>
<dbReference type="PRINTS" id="PR00081">
    <property type="entry name" value="GDHRDH"/>
</dbReference>
<keyword evidence="8" id="KW-1185">Reference proteome</keyword>
<evidence type="ECO:0000256" key="5">
    <source>
        <dbReference type="ARBA" id="ARBA00047400"/>
    </source>
</evidence>
<reference evidence="7 8" key="1">
    <citation type="submission" date="2024-06" db="EMBL/GenBank/DDBJ databases">
        <title>The Natural Products Discovery Center: Release of the First 8490 Sequenced Strains for Exploring Actinobacteria Biosynthetic Diversity.</title>
        <authorList>
            <person name="Kalkreuter E."/>
            <person name="Kautsar S.A."/>
            <person name="Yang D."/>
            <person name="Bader C.D."/>
            <person name="Teijaro C.N."/>
            <person name="Fluegel L."/>
            <person name="Davis C.M."/>
            <person name="Simpson J.R."/>
            <person name="Lauterbach L."/>
            <person name="Steele A.D."/>
            <person name="Gui C."/>
            <person name="Meng S."/>
            <person name="Li G."/>
            <person name="Viehrig K."/>
            <person name="Ye F."/>
            <person name="Su P."/>
            <person name="Kiefer A.F."/>
            <person name="Nichols A."/>
            <person name="Cepeda A.J."/>
            <person name="Yan W."/>
            <person name="Fan B."/>
            <person name="Jiang Y."/>
            <person name="Adhikari A."/>
            <person name="Zheng C.-J."/>
            <person name="Schuster L."/>
            <person name="Cowan T.M."/>
            <person name="Smanski M.J."/>
            <person name="Chevrette M.G."/>
            <person name="De Carvalho L.P.S."/>
            <person name="Shen B."/>
        </authorList>
    </citation>
    <scope>NUCLEOTIDE SEQUENCE [LARGE SCALE GENOMIC DNA]</scope>
    <source>
        <strain evidence="7 8">NPDC019708</strain>
    </source>
</reference>
<dbReference type="RefSeq" id="WP_081876739.1">
    <property type="nucleotide sequence ID" value="NZ_JBEXYG010000002.1"/>
</dbReference>
<dbReference type="NCBIfam" id="NF009466">
    <property type="entry name" value="PRK12826.1-2"/>
    <property type="match status" value="1"/>
</dbReference>
<dbReference type="SUPFAM" id="SSF51735">
    <property type="entry name" value="NAD(P)-binding Rossmann-fold domains"/>
    <property type="match status" value="1"/>
</dbReference>
<dbReference type="EMBL" id="JBEYBF010000003">
    <property type="protein sequence ID" value="MEU1951696.1"/>
    <property type="molecule type" value="Genomic_DNA"/>
</dbReference>